<feature type="transmembrane region" description="Helical" evidence="1">
    <location>
        <begin position="98"/>
        <end position="119"/>
    </location>
</feature>
<organism evidence="2">
    <name type="scientific">viral metagenome</name>
    <dbReference type="NCBI Taxonomy" id="1070528"/>
    <lineage>
        <taxon>unclassified sequences</taxon>
        <taxon>metagenomes</taxon>
        <taxon>organismal metagenomes</taxon>
    </lineage>
</organism>
<dbReference type="Pfam" id="PF11820">
    <property type="entry name" value="DUF3339"/>
    <property type="match status" value="1"/>
</dbReference>
<evidence type="ECO:0000256" key="1">
    <source>
        <dbReference type="SAM" id="Phobius"/>
    </source>
</evidence>
<evidence type="ECO:0000313" key="2">
    <source>
        <dbReference type="EMBL" id="QHT14172.1"/>
    </source>
</evidence>
<feature type="transmembrane region" description="Helical" evidence="1">
    <location>
        <begin position="73"/>
        <end position="92"/>
    </location>
</feature>
<accession>A0A6C0DCN4</accession>
<dbReference type="EMBL" id="MN739580">
    <property type="protein sequence ID" value="QHT14172.1"/>
    <property type="molecule type" value="Genomic_DNA"/>
</dbReference>
<sequence length="123" mass="13026">MLAPVLLFIALSPGILLTLPPVGKKVFMSGQTSIESVLVHALVFTGILYLLKINDVQEGFGCIGGDDARNVKMANIIIIIMITLLFVMSVLSEGGMNGGLMYLGTFLSIVAAIVSFIVYGTCT</sequence>
<protein>
    <submittedName>
        <fullName evidence="2">Uncharacterized protein</fullName>
    </submittedName>
</protein>
<reference evidence="2" key="1">
    <citation type="journal article" date="2020" name="Nature">
        <title>Giant virus diversity and host interactions through global metagenomics.</title>
        <authorList>
            <person name="Schulz F."/>
            <person name="Roux S."/>
            <person name="Paez-Espino D."/>
            <person name="Jungbluth S."/>
            <person name="Walsh D.A."/>
            <person name="Denef V.J."/>
            <person name="McMahon K.D."/>
            <person name="Konstantinidis K.T."/>
            <person name="Eloe-Fadrosh E.A."/>
            <person name="Kyrpides N.C."/>
            <person name="Woyke T."/>
        </authorList>
    </citation>
    <scope>NUCLEOTIDE SEQUENCE</scope>
    <source>
        <strain evidence="2">GVMAG-M-3300023174-137</strain>
    </source>
</reference>
<proteinExistence type="predicted"/>
<feature type="transmembrane region" description="Helical" evidence="1">
    <location>
        <begin position="34"/>
        <end position="52"/>
    </location>
</feature>
<keyword evidence="1" id="KW-0472">Membrane</keyword>
<dbReference type="InterPro" id="IPR021775">
    <property type="entry name" value="DUF3339"/>
</dbReference>
<dbReference type="AlphaFoldDB" id="A0A6C0DCN4"/>
<name>A0A6C0DCN4_9ZZZZ</name>
<keyword evidence="1" id="KW-0812">Transmembrane</keyword>
<keyword evidence="1" id="KW-1133">Transmembrane helix</keyword>